<evidence type="ECO:0000256" key="1">
    <source>
        <dbReference type="SAM" id="Phobius"/>
    </source>
</evidence>
<dbReference type="Proteomes" id="UP001501598">
    <property type="component" value="Unassembled WGS sequence"/>
</dbReference>
<reference evidence="4" key="1">
    <citation type="journal article" date="2019" name="Int. J. Syst. Evol. Microbiol.">
        <title>The Global Catalogue of Microorganisms (GCM) 10K type strain sequencing project: providing services to taxonomists for standard genome sequencing and annotation.</title>
        <authorList>
            <consortium name="The Broad Institute Genomics Platform"/>
            <consortium name="The Broad Institute Genome Sequencing Center for Infectious Disease"/>
            <person name="Wu L."/>
            <person name="Ma J."/>
        </authorList>
    </citation>
    <scope>NUCLEOTIDE SEQUENCE [LARGE SCALE GENOMIC DNA]</scope>
    <source>
        <strain evidence="4">JCM 17906</strain>
    </source>
</reference>
<evidence type="ECO:0000259" key="2">
    <source>
        <dbReference type="Pfam" id="PF13472"/>
    </source>
</evidence>
<feature type="transmembrane region" description="Helical" evidence="1">
    <location>
        <begin position="190"/>
        <end position="210"/>
    </location>
</feature>
<dbReference type="SUPFAM" id="SSF52266">
    <property type="entry name" value="SGNH hydrolase"/>
    <property type="match status" value="1"/>
</dbReference>
<keyword evidence="4" id="KW-1185">Reference proteome</keyword>
<evidence type="ECO:0000313" key="3">
    <source>
        <dbReference type="EMBL" id="GAA4546975.1"/>
    </source>
</evidence>
<keyword evidence="1" id="KW-0812">Transmembrane</keyword>
<sequence length="501" mass="52687">MVVTTERGRPRSTDRGLRPLGRELRAWPTILMVLLVLTVGIPLTITLTPAQDLRILGQHIAVGARTPDLSLEGPAGLVQIGNTQLDIPSVQVWGPLRPQLWLGPVQRNDDAAKVFDPDASAQATAQAVEQLRTGFVNWYLLAVVGVVGTALAIAALVGCARMLGILRRSRSSDVTVADVWHRCSGTLGRMALVAVTVSLVAWGAFGALAWSGTMRGLADVRSLSDLVGASRITPAPVGPVVTGFSGAVIGDSRAARVGGPPVADPEGDDVACERSADSLAAELDTMVPGAVRNLACPSATVAQGLRGPQQRGDVAVPPQVALLKQMPDLEFVVVAIGPNDVGWSDLIKYCYGVETCDDNLTRGEFDYRMAEFDREYAALLQDLAELPSTPQVVVMASYGAFPADTDPACADARGPAYAVGLTQDKIDLLTDRNDQLNAVLRAGAEKYGYTVAEPALRPLCSTGADGMDPDLQGLADRFAFHPTAIGSLRLAASVARLVGTG</sequence>
<dbReference type="Pfam" id="PF13472">
    <property type="entry name" value="Lipase_GDSL_2"/>
    <property type="match status" value="1"/>
</dbReference>
<feature type="transmembrane region" description="Helical" evidence="1">
    <location>
        <begin position="138"/>
        <end position="160"/>
    </location>
</feature>
<gene>
    <name evidence="3" type="ORF">GCM10023175_30340</name>
</gene>
<accession>A0ABP8RS53</accession>
<keyword evidence="1" id="KW-1133">Transmembrane helix</keyword>
<keyword evidence="1" id="KW-0472">Membrane</keyword>
<protein>
    <recommendedName>
        <fullName evidence="2">SGNH hydrolase-type esterase domain-containing protein</fullName>
    </recommendedName>
</protein>
<feature type="domain" description="SGNH hydrolase-type esterase" evidence="2">
    <location>
        <begin position="248"/>
        <end position="486"/>
    </location>
</feature>
<evidence type="ECO:0000313" key="4">
    <source>
        <dbReference type="Proteomes" id="UP001501598"/>
    </source>
</evidence>
<proteinExistence type="predicted"/>
<dbReference type="InterPro" id="IPR036514">
    <property type="entry name" value="SGNH_hydro_sf"/>
</dbReference>
<dbReference type="RefSeq" id="WP_345417838.1">
    <property type="nucleotide sequence ID" value="NZ_BAABGT010000033.1"/>
</dbReference>
<name>A0ABP8RS53_9PSEU</name>
<dbReference type="Gene3D" id="3.40.50.1110">
    <property type="entry name" value="SGNH hydrolase"/>
    <property type="match status" value="1"/>
</dbReference>
<comment type="caution">
    <text evidence="3">The sequence shown here is derived from an EMBL/GenBank/DDBJ whole genome shotgun (WGS) entry which is preliminary data.</text>
</comment>
<dbReference type="EMBL" id="BAABGT010000033">
    <property type="protein sequence ID" value="GAA4546975.1"/>
    <property type="molecule type" value="Genomic_DNA"/>
</dbReference>
<dbReference type="InterPro" id="IPR013830">
    <property type="entry name" value="SGNH_hydro"/>
</dbReference>
<feature type="transmembrane region" description="Helical" evidence="1">
    <location>
        <begin position="24"/>
        <end position="45"/>
    </location>
</feature>
<organism evidence="3 4">
    <name type="scientific">Pseudonocardia xishanensis</name>
    <dbReference type="NCBI Taxonomy" id="630995"/>
    <lineage>
        <taxon>Bacteria</taxon>
        <taxon>Bacillati</taxon>
        <taxon>Actinomycetota</taxon>
        <taxon>Actinomycetes</taxon>
        <taxon>Pseudonocardiales</taxon>
        <taxon>Pseudonocardiaceae</taxon>
        <taxon>Pseudonocardia</taxon>
    </lineage>
</organism>